<dbReference type="Proteomes" id="UP000030652">
    <property type="component" value="Unassembled WGS sequence"/>
</dbReference>
<comment type="caution">
    <text evidence="1">The sequence shown here is derived from an EMBL/GenBank/DDBJ whole genome shotgun (WGS) entry which is preliminary data.</text>
</comment>
<dbReference type="AlphaFoldDB" id="A0A0B0EM94"/>
<organism evidence="1 2">
    <name type="scientific">Candidatus Scalindua brodae</name>
    <dbReference type="NCBI Taxonomy" id="237368"/>
    <lineage>
        <taxon>Bacteria</taxon>
        <taxon>Pseudomonadati</taxon>
        <taxon>Planctomycetota</taxon>
        <taxon>Candidatus Brocadiia</taxon>
        <taxon>Candidatus Brocadiales</taxon>
        <taxon>Candidatus Scalinduaceae</taxon>
        <taxon>Candidatus Scalindua</taxon>
    </lineage>
</organism>
<sequence>MKLYPVHEKQMGSCKLTINLIFRNFKVDINIVGWIKDEGRIHQ</sequence>
<evidence type="ECO:0000313" key="1">
    <source>
        <dbReference type="EMBL" id="KHE93724.1"/>
    </source>
</evidence>
<name>A0A0B0EM94_9BACT</name>
<accession>A0A0B0EM94</accession>
<evidence type="ECO:0000313" key="2">
    <source>
        <dbReference type="Proteomes" id="UP000030652"/>
    </source>
</evidence>
<reference evidence="1 2" key="1">
    <citation type="submission" date="2014-10" db="EMBL/GenBank/DDBJ databases">
        <title>Draft genome of anammox bacterium scalindua brodae, obtained using differential coverage binning of sequence data from two enrichment reactors.</title>
        <authorList>
            <person name="Speth D.R."/>
            <person name="Russ L."/>
            <person name="Kartal B."/>
            <person name="Op den Camp H.J."/>
            <person name="Dutilh B.E."/>
            <person name="Jetten M.S."/>
        </authorList>
    </citation>
    <scope>NUCLEOTIDE SEQUENCE [LARGE SCALE GENOMIC DNA]</scope>
    <source>
        <strain evidence="1">RU1</strain>
    </source>
</reference>
<feature type="non-terminal residue" evidence="1">
    <location>
        <position position="43"/>
    </location>
</feature>
<proteinExistence type="predicted"/>
<dbReference type="EMBL" id="JRYO01000039">
    <property type="protein sequence ID" value="KHE93724.1"/>
    <property type="molecule type" value="Genomic_DNA"/>
</dbReference>
<gene>
    <name evidence="1" type="ORF">SCABRO_00525</name>
</gene>
<protein>
    <submittedName>
        <fullName evidence="1">Uncharacterized protein</fullName>
    </submittedName>
</protein>